<evidence type="ECO:0000313" key="2">
    <source>
        <dbReference type="Proteomes" id="UP000789901"/>
    </source>
</evidence>
<evidence type="ECO:0000313" key="1">
    <source>
        <dbReference type="EMBL" id="CAG8755935.1"/>
    </source>
</evidence>
<keyword evidence="2" id="KW-1185">Reference proteome</keyword>
<sequence>MKEALTLDKRIVILLSHAMSSLAILLFDDINQETYTKENRKCEAFKDMSQGVALQNEVVDEIKKSDLCTIICLENEFIDLFDVVEEKTTN</sequence>
<dbReference type="EMBL" id="CAJVQB010012496">
    <property type="protein sequence ID" value="CAG8755935.1"/>
    <property type="molecule type" value="Genomic_DNA"/>
</dbReference>
<accession>A0ABN7VC47</accession>
<reference evidence="1 2" key="1">
    <citation type="submission" date="2021-06" db="EMBL/GenBank/DDBJ databases">
        <authorList>
            <person name="Kallberg Y."/>
            <person name="Tangrot J."/>
            <person name="Rosling A."/>
        </authorList>
    </citation>
    <scope>NUCLEOTIDE SEQUENCE [LARGE SCALE GENOMIC DNA]</scope>
    <source>
        <strain evidence="1 2">120-4 pot B 10/14</strain>
    </source>
</reference>
<proteinExistence type="predicted"/>
<gene>
    <name evidence="1" type="ORF">GMARGA_LOCUS16908</name>
</gene>
<dbReference type="Proteomes" id="UP000789901">
    <property type="component" value="Unassembled WGS sequence"/>
</dbReference>
<name>A0ABN7VC47_GIGMA</name>
<organism evidence="1 2">
    <name type="scientific">Gigaspora margarita</name>
    <dbReference type="NCBI Taxonomy" id="4874"/>
    <lineage>
        <taxon>Eukaryota</taxon>
        <taxon>Fungi</taxon>
        <taxon>Fungi incertae sedis</taxon>
        <taxon>Mucoromycota</taxon>
        <taxon>Glomeromycotina</taxon>
        <taxon>Glomeromycetes</taxon>
        <taxon>Diversisporales</taxon>
        <taxon>Gigasporaceae</taxon>
        <taxon>Gigaspora</taxon>
    </lineage>
</organism>
<protein>
    <submittedName>
        <fullName evidence="1">279_t:CDS:1</fullName>
    </submittedName>
</protein>
<comment type="caution">
    <text evidence="1">The sequence shown here is derived from an EMBL/GenBank/DDBJ whole genome shotgun (WGS) entry which is preliminary data.</text>
</comment>